<reference evidence="1" key="2">
    <citation type="submission" date="2020-07" db="EMBL/GenBank/DDBJ databases">
        <authorList>
            <person name="Vera ALvarez R."/>
            <person name="Arias-Moreno D.M."/>
            <person name="Jimenez-Jacinto V."/>
            <person name="Jimenez-Bremont J.F."/>
            <person name="Swaminathan K."/>
            <person name="Moose S.P."/>
            <person name="Guerrero-Gonzalez M.L."/>
            <person name="Marino-Ramirez L."/>
            <person name="Landsman D."/>
            <person name="Rodriguez-Kessler M."/>
            <person name="Delgado-Sanchez P."/>
        </authorList>
    </citation>
    <scope>NUCLEOTIDE SEQUENCE</scope>
    <source>
        <tissue evidence="1">Cladode</tissue>
    </source>
</reference>
<organism evidence="1">
    <name type="scientific">Opuntia streptacantha</name>
    <name type="common">Prickly pear cactus</name>
    <name type="synonym">Opuntia cardona</name>
    <dbReference type="NCBI Taxonomy" id="393608"/>
    <lineage>
        <taxon>Eukaryota</taxon>
        <taxon>Viridiplantae</taxon>
        <taxon>Streptophyta</taxon>
        <taxon>Embryophyta</taxon>
        <taxon>Tracheophyta</taxon>
        <taxon>Spermatophyta</taxon>
        <taxon>Magnoliopsida</taxon>
        <taxon>eudicotyledons</taxon>
        <taxon>Gunneridae</taxon>
        <taxon>Pentapetalae</taxon>
        <taxon>Caryophyllales</taxon>
        <taxon>Cactineae</taxon>
        <taxon>Cactaceae</taxon>
        <taxon>Opuntioideae</taxon>
        <taxon>Opuntia</taxon>
    </lineage>
</organism>
<accession>A0A7C8ZNY0</accession>
<dbReference type="AlphaFoldDB" id="A0A7C8ZNY0"/>
<dbReference type="EMBL" id="GISG01153319">
    <property type="protein sequence ID" value="MBA4648012.1"/>
    <property type="molecule type" value="Transcribed_RNA"/>
</dbReference>
<protein>
    <submittedName>
        <fullName evidence="1">Uncharacterized protein</fullName>
    </submittedName>
</protein>
<sequence>MGCSCRESYQTCNGWQLSCWLLALQQARSKVVENLHVTHFFRLQSKIWRYFFFNMARLVLDDFKNGFGKGPWWRRLFDGYSFTTWMVVLNLGSSGLLVSGG</sequence>
<proteinExistence type="predicted"/>
<reference evidence="1" key="1">
    <citation type="journal article" date="2013" name="J. Plant Res.">
        <title>Effect of fungi and light on seed germination of three Opuntia species from semiarid lands of central Mexico.</title>
        <authorList>
            <person name="Delgado-Sanchez P."/>
            <person name="Jimenez-Bremont J.F."/>
            <person name="Guerrero-Gonzalez Mde L."/>
            <person name="Flores J."/>
        </authorList>
    </citation>
    <scope>NUCLEOTIDE SEQUENCE</scope>
    <source>
        <tissue evidence="1">Cladode</tissue>
    </source>
</reference>
<evidence type="ECO:0000313" key="1">
    <source>
        <dbReference type="EMBL" id="MBA4648012.1"/>
    </source>
</evidence>
<name>A0A7C8ZNY0_OPUST</name>